<dbReference type="AlphaFoldDB" id="O67508"/>
<evidence type="ECO:0000313" key="3">
    <source>
        <dbReference type="Proteomes" id="UP000000798"/>
    </source>
</evidence>
<dbReference type="RefSeq" id="WP_010881011.1">
    <property type="nucleotide sequence ID" value="NC_000918.1"/>
</dbReference>
<dbReference type="OrthoDB" id="14573at2"/>
<feature type="transmembrane region" description="Helical" evidence="1">
    <location>
        <begin position="42"/>
        <end position="61"/>
    </location>
</feature>
<reference evidence="2 3" key="1">
    <citation type="journal article" date="1998" name="Nature">
        <title>The complete genome of the hyperthermophilic bacterium Aquifex aeolicus.</title>
        <authorList>
            <person name="Deckert G."/>
            <person name="Warren P.V."/>
            <person name="Gaasterland T."/>
            <person name="Young W.G."/>
            <person name="Lenox A.L."/>
            <person name="Graham D.E."/>
            <person name="Overbeek R."/>
            <person name="Snead M.A."/>
            <person name="Keller M."/>
            <person name="Aujay M."/>
            <person name="Huber R."/>
            <person name="Feldman R.A."/>
            <person name="Short J.M."/>
            <person name="Olson G.J."/>
            <person name="Swanson R.V."/>
        </authorList>
    </citation>
    <scope>NUCLEOTIDE SEQUENCE [LARGE SCALE GENOMIC DNA]</scope>
    <source>
        <strain evidence="2 3">VF5</strain>
    </source>
</reference>
<dbReference type="KEGG" id="aae:aq_1558"/>
<dbReference type="InterPro" id="IPR011990">
    <property type="entry name" value="TPR-like_helical_dom_sf"/>
</dbReference>
<dbReference type="InParanoid" id="O67508"/>
<organism evidence="2 3">
    <name type="scientific">Aquifex aeolicus (strain VF5)</name>
    <dbReference type="NCBI Taxonomy" id="224324"/>
    <lineage>
        <taxon>Bacteria</taxon>
        <taxon>Pseudomonadati</taxon>
        <taxon>Aquificota</taxon>
        <taxon>Aquificia</taxon>
        <taxon>Aquificales</taxon>
        <taxon>Aquificaceae</taxon>
        <taxon>Aquifex</taxon>
    </lineage>
</organism>
<accession>O67508</accession>
<evidence type="ECO:0000256" key="1">
    <source>
        <dbReference type="SAM" id="Phobius"/>
    </source>
</evidence>
<protein>
    <recommendedName>
        <fullName evidence="4">Lipopolysaccharide assembly protein A domain-containing protein</fullName>
    </recommendedName>
</protein>
<dbReference type="Gene3D" id="1.25.40.10">
    <property type="entry name" value="Tetratricopeptide repeat domain"/>
    <property type="match status" value="1"/>
</dbReference>
<keyword evidence="1" id="KW-1133">Transmembrane helix</keyword>
<dbReference type="Pfam" id="PF14559">
    <property type="entry name" value="TPR_19"/>
    <property type="match status" value="1"/>
</dbReference>
<dbReference type="Proteomes" id="UP000000798">
    <property type="component" value="Chromosome"/>
</dbReference>
<dbReference type="STRING" id="224324.aq_1558"/>
<evidence type="ECO:0008006" key="4">
    <source>
        <dbReference type="Google" id="ProtNLM"/>
    </source>
</evidence>
<dbReference type="eggNOG" id="COG5416">
    <property type="taxonomic scope" value="Bacteria"/>
</dbReference>
<dbReference type="PIR" id="B70435">
    <property type="entry name" value="B70435"/>
</dbReference>
<dbReference type="EMBL" id="AE000657">
    <property type="protein sequence ID" value="AAC07471.1"/>
    <property type="molecule type" value="Genomic_DNA"/>
</dbReference>
<dbReference type="HOGENOM" id="CLU_757893_0_0_0"/>
<keyword evidence="1" id="KW-0472">Membrane</keyword>
<keyword evidence="3" id="KW-1185">Reference proteome</keyword>
<sequence>MGIIKLLFGFLFLIFAVAFTYYNLHMTEVKFYNFSLKLPMFIFFFLSVGIGFSIPTAYFLLREKALKKREEKILQLLNFFWRDYLGKAFDLLRKFLLIEEFMPFYIRTKKEFGESLDVQLDLYNKGIAETALAELTFRKDLDEARILLENALGKNQKNQRARKMLRSIYMVLEDYDKAEELQRQILKEIEKERKVEEQRVLASILAEKYSRENEEVILKELWSLPVSKTSGALLSSMVNGGEVFEAAFNLGILPEVIKIMEERNLLQPELLNLIENNYRSAVPDYVLYYVYLKLNMKEKLKELNVTLPELKLVKDKSPELLELVDIWECEECGKEYNKYTSVCRNCLGVNTLKIKRVEEYDNRPL</sequence>
<keyword evidence="1" id="KW-0812">Transmembrane</keyword>
<proteinExistence type="predicted"/>
<dbReference type="EnsemblBacteria" id="AAC07471">
    <property type="protein sequence ID" value="AAC07471"/>
    <property type="gene ID" value="aq_1558"/>
</dbReference>
<name>O67508_AQUAE</name>
<evidence type="ECO:0000313" key="2">
    <source>
        <dbReference type="EMBL" id="AAC07471.1"/>
    </source>
</evidence>
<gene>
    <name evidence="2" type="ordered locus">aq_1558</name>
</gene>